<evidence type="ECO:0000313" key="14">
    <source>
        <dbReference type="Proteomes" id="UP001476247"/>
    </source>
</evidence>
<dbReference type="PANTHER" id="PTHR11954:SF6">
    <property type="entry name" value="MACROPHAGE MIGRATION INHIBITORY FACTOR"/>
    <property type="match status" value="1"/>
</dbReference>
<dbReference type="InterPro" id="IPR001398">
    <property type="entry name" value="Macrophage_inhib_fac"/>
</dbReference>
<evidence type="ECO:0000256" key="10">
    <source>
        <dbReference type="ARBA" id="ARBA00041631"/>
    </source>
</evidence>
<keyword evidence="4" id="KW-0964">Secreted</keyword>
<dbReference type="SUPFAM" id="SSF55331">
    <property type="entry name" value="Tautomerase/MIF"/>
    <property type="match status" value="1"/>
</dbReference>
<proteinExistence type="inferred from homology"/>
<dbReference type="PANTHER" id="PTHR11954">
    <property type="entry name" value="D-DOPACHROME DECARBOXYLASE"/>
    <property type="match status" value="1"/>
</dbReference>
<comment type="caution">
    <text evidence="13">The sequence shown here is derived from an EMBL/GenBank/DDBJ whole genome shotgun (WGS) entry which is preliminary data.</text>
</comment>
<dbReference type="EMBL" id="BAABUJ010000005">
    <property type="protein sequence ID" value="GAA5795918.1"/>
    <property type="molecule type" value="Genomic_DNA"/>
</dbReference>
<sequence>MPLLEITSATAPKDIKSFTKHLSATFSEFIGKPESLCVVTFTKVDCLLYSGSDEPGFIAKVGSIGHIENDRNAKLTGAITKVLEEELGAVHDRGYFVFTDIPPENIGYKYTTFANLIKQ</sequence>
<comment type="similarity">
    <text evidence="2">Belongs to the MIF family.</text>
</comment>
<evidence type="ECO:0000256" key="5">
    <source>
        <dbReference type="ARBA" id="ARBA00023235"/>
    </source>
</evidence>
<evidence type="ECO:0000256" key="9">
    <source>
        <dbReference type="ARBA" id="ARBA00039086"/>
    </source>
</evidence>
<keyword evidence="5" id="KW-0413">Isomerase</keyword>
<evidence type="ECO:0000256" key="7">
    <source>
        <dbReference type="ARBA" id="ARBA00036823"/>
    </source>
</evidence>
<keyword evidence="3" id="KW-0202">Cytokine</keyword>
<protein>
    <recommendedName>
        <fullName evidence="12">L-dopachrome isomerase</fullName>
        <ecNumber evidence="9">5.3.2.1</ecNumber>
        <ecNumber evidence="8">5.3.3.12</ecNumber>
    </recommendedName>
    <alternativeName>
        <fullName evidence="10">L-dopachrome tautomerase</fullName>
    </alternativeName>
    <alternativeName>
        <fullName evidence="11">Phenylpyruvate tautomerase</fullName>
    </alternativeName>
</protein>
<evidence type="ECO:0000256" key="1">
    <source>
        <dbReference type="ARBA" id="ARBA00004613"/>
    </source>
</evidence>
<reference evidence="13 14" key="1">
    <citation type="submission" date="2024-04" db="EMBL/GenBank/DDBJ databases">
        <title>genome sequences of Mucor flavus KT1a and Helicostylum pulchrum KT1b strains isolation_sourced from the surface of a dry-aged beef.</title>
        <authorList>
            <person name="Toyotome T."/>
            <person name="Hosono M."/>
            <person name="Torimaru M."/>
            <person name="Fukuda K."/>
            <person name="Mikami N."/>
        </authorList>
    </citation>
    <scope>NUCLEOTIDE SEQUENCE [LARGE SCALE GENOMIC DNA]</scope>
    <source>
        <strain evidence="13 14">KT1b</strain>
    </source>
</reference>
<evidence type="ECO:0000256" key="4">
    <source>
        <dbReference type="ARBA" id="ARBA00022525"/>
    </source>
</evidence>
<dbReference type="InterPro" id="IPR014347">
    <property type="entry name" value="Tautomerase/MIF_sf"/>
</dbReference>
<evidence type="ECO:0000256" key="12">
    <source>
        <dbReference type="ARBA" id="ARBA00042730"/>
    </source>
</evidence>
<organism evidence="13 14">
    <name type="scientific">Helicostylum pulchrum</name>
    <dbReference type="NCBI Taxonomy" id="562976"/>
    <lineage>
        <taxon>Eukaryota</taxon>
        <taxon>Fungi</taxon>
        <taxon>Fungi incertae sedis</taxon>
        <taxon>Mucoromycota</taxon>
        <taxon>Mucoromycotina</taxon>
        <taxon>Mucoromycetes</taxon>
        <taxon>Mucorales</taxon>
        <taxon>Mucorineae</taxon>
        <taxon>Mucoraceae</taxon>
        <taxon>Helicostylum</taxon>
    </lineage>
</organism>
<name>A0ABP9XNA3_9FUNG</name>
<comment type="catalytic activity">
    <reaction evidence="7">
        <text>L-dopachrome = 5,6-dihydroxyindole-2-carboxylate</text>
        <dbReference type="Rhea" id="RHEA:13041"/>
        <dbReference type="ChEBI" id="CHEBI:16875"/>
        <dbReference type="ChEBI" id="CHEBI:57509"/>
        <dbReference type="EC" id="5.3.3.12"/>
    </reaction>
</comment>
<dbReference type="EC" id="5.3.3.12" evidence="8"/>
<evidence type="ECO:0000256" key="3">
    <source>
        <dbReference type="ARBA" id="ARBA00022514"/>
    </source>
</evidence>
<keyword evidence="14" id="KW-1185">Reference proteome</keyword>
<evidence type="ECO:0000256" key="6">
    <source>
        <dbReference type="ARBA" id="ARBA00036735"/>
    </source>
</evidence>
<dbReference type="Pfam" id="PF01187">
    <property type="entry name" value="MIF"/>
    <property type="match status" value="1"/>
</dbReference>
<comment type="catalytic activity">
    <reaction evidence="6">
        <text>3-phenylpyruvate = enol-phenylpyruvate</text>
        <dbReference type="Rhea" id="RHEA:17097"/>
        <dbReference type="ChEBI" id="CHEBI:16815"/>
        <dbReference type="ChEBI" id="CHEBI:18005"/>
        <dbReference type="EC" id="5.3.2.1"/>
    </reaction>
</comment>
<evidence type="ECO:0000256" key="2">
    <source>
        <dbReference type="ARBA" id="ARBA00005851"/>
    </source>
</evidence>
<evidence type="ECO:0000256" key="11">
    <source>
        <dbReference type="ARBA" id="ARBA00041912"/>
    </source>
</evidence>
<dbReference type="Gene3D" id="3.30.429.10">
    <property type="entry name" value="Macrophage Migration Inhibitory Factor"/>
    <property type="match status" value="1"/>
</dbReference>
<gene>
    <name evidence="13" type="ORF">HPULCUR_001282</name>
</gene>
<comment type="subcellular location">
    <subcellularLocation>
        <location evidence="1">Secreted</location>
    </subcellularLocation>
</comment>
<evidence type="ECO:0000313" key="13">
    <source>
        <dbReference type="EMBL" id="GAA5795918.1"/>
    </source>
</evidence>
<dbReference type="Proteomes" id="UP001476247">
    <property type="component" value="Unassembled WGS sequence"/>
</dbReference>
<accession>A0ABP9XNA3</accession>
<evidence type="ECO:0000256" key="8">
    <source>
        <dbReference type="ARBA" id="ARBA00038932"/>
    </source>
</evidence>
<dbReference type="EC" id="5.3.2.1" evidence="9"/>